<dbReference type="Proteomes" id="UP001162480">
    <property type="component" value="Chromosome 17"/>
</dbReference>
<dbReference type="AlphaFoldDB" id="A0AA36BIL9"/>
<evidence type="ECO:0000313" key="3">
    <source>
        <dbReference type="Proteomes" id="UP001162480"/>
    </source>
</evidence>
<keyword evidence="3" id="KW-1185">Reference proteome</keyword>
<proteinExistence type="predicted"/>
<protein>
    <submittedName>
        <fullName evidence="2">Uncharacterized protein</fullName>
    </submittedName>
</protein>
<gene>
    <name evidence="2" type="ORF">OCTVUL_1B013386</name>
</gene>
<evidence type="ECO:0000313" key="2">
    <source>
        <dbReference type="EMBL" id="CAI9735091.1"/>
    </source>
</evidence>
<feature type="compositionally biased region" description="Basic and acidic residues" evidence="1">
    <location>
        <begin position="358"/>
        <end position="387"/>
    </location>
</feature>
<reference evidence="2" key="1">
    <citation type="submission" date="2023-08" db="EMBL/GenBank/DDBJ databases">
        <authorList>
            <person name="Alioto T."/>
            <person name="Alioto T."/>
            <person name="Gomez Garrido J."/>
        </authorList>
    </citation>
    <scope>NUCLEOTIDE SEQUENCE</scope>
</reference>
<name>A0AA36BIL9_OCTVU</name>
<feature type="compositionally biased region" description="Polar residues" evidence="1">
    <location>
        <begin position="337"/>
        <end position="355"/>
    </location>
</feature>
<organism evidence="2 3">
    <name type="scientific">Octopus vulgaris</name>
    <name type="common">Common octopus</name>
    <dbReference type="NCBI Taxonomy" id="6645"/>
    <lineage>
        <taxon>Eukaryota</taxon>
        <taxon>Metazoa</taxon>
        <taxon>Spiralia</taxon>
        <taxon>Lophotrochozoa</taxon>
        <taxon>Mollusca</taxon>
        <taxon>Cephalopoda</taxon>
        <taxon>Coleoidea</taxon>
        <taxon>Octopodiformes</taxon>
        <taxon>Octopoda</taxon>
        <taxon>Incirrata</taxon>
        <taxon>Octopodidae</taxon>
        <taxon>Octopus</taxon>
    </lineage>
</organism>
<feature type="compositionally biased region" description="Basic and acidic residues" evidence="1">
    <location>
        <begin position="327"/>
        <end position="336"/>
    </location>
</feature>
<feature type="region of interest" description="Disordered" evidence="1">
    <location>
        <begin position="321"/>
        <end position="418"/>
    </location>
</feature>
<feature type="compositionally biased region" description="Basic residues" evidence="1">
    <location>
        <begin position="401"/>
        <end position="417"/>
    </location>
</feature>
<sequence>MAMLNDSRNVTILFIYEKDGQSWSHYLKNMFDKHYDVSTTMVLSTNLTEWMMTEYLVKVIILTPCMEHNIQPLLIANESNVGYFNIFHCNVSLIHCLQYFDFTISNIVELKSTPENVRELLLCIIQDYEYFASDQNVEDEEEYLHMDTQLICIDVVPEILYPGQSMIYIILNKAIGEKKIHVKVSEIEEKIPAQQVTANIFSAEMPESLSGRKTLGIHHEGSPGAIFTAMLTVVTPDLMMDNFLENLYLHTEKYSSRDSTNLISKNSFFNSKIKLGTKFNPFGNLDSKTMGNFLENVTKILGPAIFDRKSDPTLETRRKVYSKNKKWLSEPERDSNNENVYINSQPRISGRSNTIGGEKPEKKQAADRRKSSDGASNLEKRNSDAENKTFMNKFKGLFIKNKTRKRKSSRKSVRVRKAQMQTCNNIPLVPH</sequence>
<dbReference type="EMBL" id="OX597830">
    <property type="protein sequence ID" value="CAI9735091.1"/>
    <property type="molecule type" value="Genomic_DNA"/>
</dbReference>
<accession>A0AA36BIL9</accession>
<evidence type="ECO:0000256" key="1">
    <source>
        <dbReference type="SAM" id="MobiDB-lite"/>
    </source>
</evidence>